<sequence>MDPNSKNKGLYNKLGPEELKQRLARETFKRTTVSFYKYVIIDDPWAMRNLLYEKWDQLNCLGRIYIANEGINAQMSVPDHRWDDFEKHLRSISLFKDVPFKIAVEDDGKSFLKLQVKVRKQIVADGLQPTEYDVTNVGQHLSAKEWNEALNKGATVVDMRNHYESEIGHFEGALLPDAETFKEELPEILDKLKGKENDKILLYCTGGVRCEKTSAYLKHHGFSDVNQLLGGIIDYSRQVSTQGLENTFKGKNFVFDNRLGERISDDTISHCHQCGKPCDSHTNCANKKCNLLFIQCDDCKTKHDGCCGDDCQTYLLAPPKEKTELEKRLVFKRGKRFHKA</sequence>
<dbReference type="InterPro" id="IPR001763">
    <property type="entry name" value="Rhodanese-like_dom"/>
</dbReference>
<dbReference type="EMBL" id="JAGUCO010000007">
    <property type="protein sequence ID" value="MBS2099050.1"/>
    <property type="molecule type" value="Genomic_DNA"/>
</dbReference>
<dbReference type="InterPro" id="IPR020936">
    <property type="entry name" value="TrhO"/>
</dbReference>
<dbReference type="PROSITE" id="PS50206">
    <property type="entry name" value="RHODANESE_3"/>
    <property type="match status" value="1"/>
</dbReference>
<organism evidence="6 7">
    <name type="scientific">Carboxylicivirga linearis</name>
    <dbReference type="NCBI Taxonomy" id="1628157"/>
    <lineage>
        <taxon>Bacteria</taxon>
        <taxon>Pseudomonadati</taxon>
        <taxon>Bacteroidota</taxon>
        <taxon>Bacteroidia</taxon>
        <taxon>Marinilabiliales</taxon>
        <taxon>Marinilabiliaceae</taxon>
        <taxon>Carboxylicivirga</taxon>
    </lineage>
</organism>
<protein>
    <recommendedName>
        <fullName evidence="4">tRNA uridine(34) hydroxylase</fullName>
        <ecNumber evidence="4">1.14.-.-</ecNumber>
    </recommendedName>
    <alternativeName>
        <fullName evidence="4">tRNA hydroxylation protein O</fullName>
    </alternativeName>
</protein>
<keyword evidence="7" id="KW-1185">Reference proteome</keyword>
<evidence type="ECO:0000256" key="4">
    <source>
        <dbReference type="HAMAP-Rule" id="MF_00469"/>
    </source>
</evidence>
<dbReference type="HAMAP" id="MF_00469">
    <property type="entry name" value="TrhO"/>
    <property type="match status" value="1"/>
</dbReference>
<evidence type="ECO:0000313" key="6">
    <source>
        <dbReference type="EMBL" id="MBS2099050.1"/>
    </source>
</evidence>
<dbReference type="SMART" id="SM00450">
    <property type="entry name" value="RHOD"/>
    <property type="match status" value="1"/>
</dbReference>
<accession>A0ABS5JW88</accession>
<evidence type="ECO:0000256" key="3">
    <source>
        <dbReference type="ARBA" id="ARBA00045625"/>
    </source>
</evidence>
<evidence type="ECO:0000256" key="1">
    <source>
        <dbReference type="ARBA" id="ARBA00022694"/>
    </source>
</evidence>
<evidence type="ECO:0000256" key="2">
    <source>
        <dbReference type="ARBA" id="ARBA00023002"/>
    </source>
</evidence>
<dbReference type="Pfam" id="PF00581">
    <property type="entry name" value="Rhodanese"/>
    <property type="match status" value="1"/>
</dbReference>
<evidence type="ECO:0000313" key="7">
    <source>
        <dbReference type="Proteomes" id="UP000708576"/>
    </source>
</evidence>
<dbReference type="CDD" id="cd01518">
    <property type="entry name" value="RHOD_YceA"/>
    <property type="match status" value="1"/>
</dbReference>
<dbReference type="Pfam" id="PF12368">
    <property type="entry name" value="Rhodanese_C"/>
    <property type="match status" value="1"/>
</dbReference>
<reference evidence="6 7" key="1">
    <citation type="journal article" date="2015" name="Int. J. Syst. Evol. Microbiol.">
        <title>Carboxylicivirga linearis sp. nov., isolated from a sea cucumber culture pond.</title>
        <authorList>
            <person name="Wang F.Q."/>
            <person name="Zhou Y.X."/>
            <person name="Lin X.Z."/>
            <person name="Chen G.J."/>
            <person name="Du Z.J."/>
        </authorList>
    </citation>
    <scope>NUCLEOTIDE SEQUENCE [LARGE SCALE GENOMIC DNA]</scope>
    <source>
        <strain evidence="6 7">FB218</strain>
    </source>
</reference>
<gene>
    <name evidence="4" type="primary">trhO</name>
    <name evidence="6" type="ORF">KEM10_12230</name>
</gene>
<keyword evidence="2 4" id="KW-0560">Oxidoreductase</keyword>
<feature type="domain" description="Rhodanese" evidence="5">
    <location>
        <begin position="150"/>
        <end position="244"/>
    </location>
</feature>
<dbReference type="Pfam" id="PF17773">
    <property type="entry name" value="UPF0176_N"/>
    <property type="match status" value="1"/>
</dbReference>
<dbReference type="Gene3D" id="3.30.70.100">
    <property type="match status" value="1"/>
</dbReference>
<name>A0ABS5JW88_9BACT</name>
<dbReference type="InterPro" id="IPR022111">
    <property type="entry name" value="Rhodanese_C"/>
</dbReference>
<evidence type="ECO:0000259" key="5">
    <source>
        <dbReference type="PROSITE" id="PS50206"/>
    </source>
</evidence>
<keyword evidence="1 4" id="KW-0819">tRNA processing</keyword>
<proteinExistence type="inferred from homology"/>
<dbReference type="PANTHER" id="PTHR43846">
    <property type="entry name" value="UPF0176 PROTEIN YCEA"/>
    <property type="match status" value="1"/>
</dbReference>
<dbReference type="EC" id="1.14.-.-" evidence="4"/>
<comment type="caution">
    <text evidence="6">The sequence shown here is derived from an EMBL/GenBank/DDBJ whole genome shotgun (WGS) entry which is preliminary data.</text>
</comment>
<dbReference type="InterPro" id="IPR040503">
    <property type="entry name" value="TRHO_N"/>
</dbReference>
<dbReference type="Proteomes" id="UP000708576">
    <property type="component" value="Unassembled WGS sequence"/>
</dbReference>
<dbReference type="Gene3D" id="3.40.250.10">
    <property type="entry name" value="Rhodanese-like domain"/>
    <property type="match status" value="1"/>
</dbReference>
<comment type="catalytic activity">
    <reaction evidence="4">
        <text>uridine(34) in tRNA + AH2 + O2 = 5-hydroxyuridine(34) in tRNA + A + H2O</text>
        <dbReference type="Rhea" id="RHEA:64224"/>
        <dbReference type="Rhea" id="RHEA-COMP:11727"/>
        <dbReference type="Rhea" id="RHEA-COMP:13381"/>
        <dbReference type="ChEBI" id="CHEBI:13193"/>
        <dbReference type="ChEBI" id="CHEBI:15377"/>
        <dbReference type="ChEBI" id="CHEBI:15379"/>
        <dbReference type="ChEBI" id="CHEBI:17499"/>
        <dbReference type="ChEBI" id="CHEBI:65315"/>
        <dbReference type="ChEBI" id="CHEBI:136877"/>
    </reaction>
</comment>
<dbReference type="RefSeq" id="WP_212216289.1">
    <property type="nucleotide sequence ID" value="NZ_JAGUCO010000007.1"/>
</dbReference>
<dbReference type="SUPFAM" id="SSF52821">
    <property type="entry name" value="Rhodanese/Cell cycle control phosphatase"/>
    <property type="match status" value="1"/>
</dbReference>
<comment type="similarity">
    <text evidence="4">Belongs to the TrhO family.</text>
</comment>
<dbReference type="InterPro" id="IPR036873">
    <property type="entry name" value="Rhodanese-like_dom_sf"/>
</dbReference>
<comment type="function">
    <text evidence="3">Catalyzes oxygen-dependent 5-hydroxyuridine (ho5U) modification at position 34 in tRNAs, the first step in 5-carboxymethoxyuridine (cmo5U) biosynthesis. May be part of an alternate pathway, which is able to bypass cmo5U biogenesis in a subset of tRNAs under aerobic conditions.</text>
</comment>
<dbReference type="PANTHER" id="PTHR43846:SF1">
    <property type="entry name" value="TRNA URIDINE(34) HYDROXYLASE"/>
    <property type="match status" value="1"/>
</dbReference>
<dbReference type="NCBIfam" id="NF001133">
    <property type="entry name" value="PRK00142.1-1"/>
    <property type="match status" value="1"/>
</dbReference>